<dbReference type="HOGENOM" id="CLU_094173_1_0_9"/>
<proteinExistence type="predicted"/>
<evidence type="ECO:0000313" key="3">
    <source>
        <dbReference type="EMBL" id="EEG48715.1"/>
    </source>
</evidence>
<dbReference type="InterPro" id="IPR008984">
    <property type="entry name" value="SMAD_FHA_dom_sf"/>
</dbReference>
<dbReference type="PATRIC" id="fig|476272.21.peg.1818"/>
<protein>
    <recommendedName>
        <fullName evidence="2">FHA domain-containing protein</fullName>
    </recommendedName>
</protein>
<dbReference type="PROSITE" id="PS50006">
    <property type="entry name" value="FHA_DOMAIN"/>
    <property type="match status" value="1"/>
</dbReference>
<dbReference type="EMBL" id="ACBZ01000126">
    <property type="protein sequence ID" value="EEG48715.1"/>
    <property type="molecule type" value="Genomic_DNA"/>
</dbReference>
<keyword evidence="4" id="KW-1185">Reference proteome</keyword>
<dbReference type="CDD" id="cd00060">
    <property type="entry name" value="FHA"/>
    <property type="match status" value="1"/>
</dbReference>
<dbReference type="InterPro" id="IPR000253">
    <property type="entry name" value="FHA_dom"/>
</dbReference>
<dbReference type="InterPro" id="IPR032030">
    <property type="entry name" value="YscD_cytoplasmic_dom"/>
</dbReference>
<reference evidence="3 4" key="1">
    <citation type="submission" date="2009-01" db="EMBL/GenBank/DDBJ databases">
        <authorList>
            <person name="Fulton L."/>
            <person name="Clifton S."/>
            <person name="Fulton B."/>
            <person name="Xu J."/>
            <person name="Minx P."/>
            <person name="Pepin K.H."/>
            <person name="Johnson M."/>
            <person name="Bhonagiri V."/>
            <person name="Nash W.E."/>
            <person name="Mardis E.R."/>
            <person name="Wilson R.K."/>
        </authorList>
    </citation>
    <scope>NUCLEOTIDE SEQUENCE [LARGE SCALE GENOMIC DNA]</scope>
    <source>
        <strain evidence="4">DSM 10507 / JCM 14656 / S5a33</strain>
    </source>
</reference>
<dbReference type="Proteomes" id="UP000003100">
    <property type="component" value="Unassembled WGS sequence"/>
</dbReference>
<dbReference type="AlphaFoldDB" id="C0CNE4"/>
<feature type="domain" description="FHA" evidence="2">
    <location>
        <begin position="208"/>
        <end position="261"/>
    </location>
</feature>
<accession>C0CNE4</accession>
<comment type="caution">
    <text evidence="3">The sequence shown here is derived from an EMBL/GenBank/DDBJ whole genome shotgun (WGS) entry which is preliminary data.</text>
</comment>
<reference evidence="3 4" key="2">
    <citation type="submission" date="2009-02" db="EMBL/GenBank/DDBJ databases">
        <title>Draft genome sequence of Blautia hydrogenotrophica DSM 10507 (Ruminococcus hydrogenotrophicus DSM 10507).</title>
        <authorList>
            <person name="Sudarsanam P."/>
            <person name="Ley R."/>
            <person name="Guruge J."/>
            <person name="Turnbaugh P.J."/>
            <person name="Mahowald M."/>
            <person name="Liep D."/>
            <person name="Gordon J."/>
        </authorList>
    </citation>
    <scope>NUCLEOTIDE SEQUENCE [LARGE SCALE GENOMIC DNA]</scope>
    <source>
        <strain evidence="4">DSM 10507 / JCM 14656 / S5a33</strain>
    </source>
</reference>
<sequence length="297" mass="34548">MHKERKEETEVKLRKCVNGHFYDEENYDRCPYCEQIDGHKNEVPCAEEKTMGFYSMEQRGQILESEERTPAYSPQYDCEEQSGQPRREEADFWMSQNEYGQESESEDYDRESPELKTSPEYGYRQSSQGYCPEYQNPYGGYADRYNPMPPQGDFGGQPQRWGTETPDEDNRTVGYYSRRLGTEPVVGWLVCVEGTCKGESFSLKTGRNFVGRGPDMDIVLRDDRGVSRKRHAIIVYEPRENIFIAQTGDSRELFYVNDEVVLDHIALQSYDVLSIGNTKLLFIALCGEKFKWDTFEK</sequence>
<name>C0CNE4_BLAHS</name>
<dbReference type="SUPFAM" id="SSF49879">
    <property type="entry name" value="SMAD/FHA domain"/>
    <property type="match status" value="1"/>
</dbReference>
<evidence type="ECO:0000313" key="4">
    <source>
        <dbReference type="Proteomes" id="UP000003100"/>
    </source>
</evidence>
<dbReference type="eggNOG" id="COG1716">
    <property type="taxonomic scope" value="Bacteria"/>
</dbReference>
<dbReference type="Gene3D" id="2.60.200.20">
    <property type="match status" value="1"/>
</dbReference>
<dbReference type="Pfam" id="PF16697">
    <property type="entry name" value="Yop-YscD_cpl"/>
    <property type="match status" value="1"/>
</dbReference>
<evidence type="ECO:0000256" key="1">
    <source>
        <dbReference type="SAM" id="MobiDB-lite"/>
    </source>
</evidence>
<organism evidence="3 4">
    <name type="scientific">Blautia hydrogenotrophica (strain DSM 10507 / JCM 14656 / S5a33)</name>
    <name type="common">Ruminococcus hydrogenotrophicus</name>
    <dbReference type="NCBI Taxonomy" id="476272"/>
    <lineage>
        <taxon>Bacteria</taxon>
        <taxon>Bacillati</taxon>
        <taxon>Bacillota</taxon>
        <taxon>Clostridia</taxon>
        <taxon>Lachnospirales</taxon>
        <taxon>Lachnospiraceae</taxon>
        <taxon>Blautia</taxon>
    </lineage>
</organism>
<gene>
    <name evidence="3" type="ORF">RUMHYD_02383</name>
</gene>
<evidence type="ECO:0000259" key="2">
    <source>
        <dbReference type="PROSITE" id="PS50006"/>
    </source>
</evidence>
<feature type="region of interest" description="Disordered" evidence="1">
    <location>
        <begin position="56"/>
        <end position="129"/>
    </location>
</feature>